<proteinExistence type="predicted"/>
<dbReference type="Proteomes" id="UP001301350">
    <property type="component" value="Unassembled WGS sequence"/>
</dbReference>
<accession>A0AAV9IRD6</accession>
<organism evidence="2 3">
    <name type="scientific">Cyanidium caldarium</name>
    <name type="common">Red alga</name>
    <dbReference type="NCBI Taxonomy" id="2771"/>
    <lineage>
        <taxon>Eukaryota</taxon>
        <taxon>Rhodophyta</taxon>
        <taxon>Bangiophyceae</taxon>
        <taxon>Cyanidiales</taxon>
        <taxon>Cyanidiaceae</taxon>
        <taxon>Cyanidium</taxon>
    </lineage>
</organism>
<evidence type="ECO:0000313" key="2">
    <source>
        <dbReference type="EMBL" id="KAK4534709.1"/>
    </source>
</evidence>
<gene>
    <name evidence="2" type="ORF">CDCA_CDCA02G0734</name>
</gene>
<evidence type="ECO:0000256" key="1">
    <source>
        <dbReference type="SAM" id="MobiDB-lite"/>
    </source>
</evidence>
<feature type="region of interest" description="Disordered" evidence="1">
    <location>
        <begin position="25"/>
        <end position="76"/>
    </location>
</feature>
<keyword evidence="3" id="KW-1185">Reference proteome</keyword>
<reference evidence="2 3" key="1">
    <citation type="submission" date="2022-07" db="EMBL/GenBank/DDBJ databases">
        <title>Genome-wide signatures of adaptation to extreme environments.</title>
        <authorList>
            <person name="Cho C.H."/>
            <person name="Yoon H.S."/>
        </authorList>
    </citation>
    <scope>NUCLEOTIDE SEQUENCE [LARGE SCALE GENOMIC DNA]</scope>
    <source>
        <strain evidence="2 3">DBV 063 E5</strain>
    </source>
</reference>
<comment type="caution">
    <text evidence="2">The sequence shown here is derived from an EMBL/GenBank/DDBJ whole genome shotgun (WGS) entry which is preliminary data.</text>
</comment>
<sequence length="172" mass="17943">MFVSVGISPTLISAAASGLAVHASVEGPRCAGSTSPTAAASTPRRRWTLRATADGQGGTSEPPQRRSGKTPRTKLTNGLSFTSEYLNALESVELPDALPDLSDMMRVDGGRDGCEQCRGTGEIPCPCCEGAGYFTLECLGITSSGQCGFCRGKKTCPCPSCKPQMYKALASR</sequence>
<protein>
    <submittedName>
        <fullName evidence="2">Uncharacterized protein</fullName>
    </submittedName>
</protein>
<dbReference type="EMBL" id="JANCYW010000002">
    <property type="protein sequence ID" value="KAK4534709.1"/>
    <property type="molecule type" value="Genomic_DNA"/>
</dbReference>
<feature type="compositionally biased region" description="Low complexity" evidence="1">
    <location>
        <begin position="33"/>
        <end position="42"/>
    </location>
</feature>
<name>A0AAV9IRD6_CYACA</name>
<evidence type="ECO:0000313" key="3">
    <source>
        <dbReference type="Proteomes" id="UP001301350"/>
    </source>
</evidence>
<dbReference type="AlphaFoldDB" id="A0AAV9IRD6"/>